<gene>
    <name evidence="2" type="ORF">BE17_11895</name>
</gene>
<comment type="caution">
    <text evidence="2">The sequence shown here is derived from an EMBL/GenBank/DDBJ whole genome shotgun (WGS) entry which is preliminary data.</text>
</comment>
<dbReference type="InterPro" id="IPR016181">
    <property type="entry name" value="Acyl_CoA_acyltransferase"/>
</dbReference>
<dbReference type="EMBL" id="JEMB01002167">
    <property type="protein sequence ID" value="KYF83005.1"/>
    <property type="molecule type" value="Genomic_DNA"/>
</dbReference>
<dbReference type="GO" id="GO:0005737">
    <property type="term" value="C:cytoplasm"/>
    <property type="evidence" value="ECO:0007669"/>
    <property type="project" value="TreeGrafter"/>
</dbReference>
<name>A0A150RS16_SORCE</name>
<dbReference type="PROSITE" id="PS51186">
    <property type="entry name" value="GNAT"/>
    <property type="match status" value="1"/>
</dbReference>
<dbReference type="InterPro" id="IPR000182">
    <property type="entry name" value="GNAT_dom"/>
</dbReference>
<keyword evidence="2" id="KW-0808">Transferase</keyword>
<reference evidence="2 3" key="1">
    <citation type="submission" date="2014-02" db="EMBL/GenBank/DDBJ databases">
        <title>The small core and large imbalanced accessory genome model reveals a collaborative survival strategy of Sorangium cellulosum strains in nature.</title>
        <authorList>
            <person name="Han K."/>
            <person name="Peng R."/>
            <person name="Blom J."/>
            <person name="Li Y.-Z."/>
        </authorList>
    </citation>
    <scope>NUCLEOTIDE SEQUENCE [LARGE SCALE GENOMIC DNA]</scope>
    <source>
        <strain evidence="2 3">So0011-07</strain>
    </source>
</reference>
<evidence type="ECO:0000259" key="1">
    <source>
        <dbReference type="PROSITE" id="PS51186"/>
    </source>
</evidence>
<dbReference type="Proteomes" id="UP000075635">
    <property type="component" value="Unassembled WGS sequence"/>
</dbReference>
<proteinExistence type="predicted"/>
<feature type="domain" description="N-acetyltransferase" evidence="1">
    <location>
        <begin position="44"/>
        <end position="196"/>
    </location>
</feature>
<dbReference type="Gene3D" id="3.40.630.30">
    <property type="match status" value="1"/>
</dbReference>
<organism evidence="2 3">
    <name type="scientific">Sorangium cellulosum</name>
    <name type="common">Polyangium cellulosum</name>
    <dbReference type="NCBI Taxonomy" id="56"/>
    <lineage>
        <taxon>Bacteria</taxon>
        <taxon>Pseudomonadati</taxon>
        <taxon>Myxococcota</taxon>
        <taxon>Polyangia</taxon>
        <taxon>Polyangiales</taxon>
        <taxon>Polyangiaceae</taxon>
        <taxon>Sorangium</taxon>
    </lineage>
</organism>
<dbReference type="GO" id="GO:0008999">
    <property type="term" value="F:protein-N-terminal-alanine acetyltransferase activity"/>
    <property type="evidence" value="ECO:0007669"/>
    <property type="project" value="TreeGrafter"/>
</dbReference>
<evidence type="ECO:0000313" key="3">
    <source>
        <dbReference type="Proteomes" id="UP000075635"/>
    </source>
</evidence>
<dbReference type="GO" id="GO:1990189">
    <property type="term" value="F:protein N-terminal-serine acetyltransferase activity"/>
    <property type="evidence" value="ECO:0007669"/>
    <property type="project" value="TreeGrafter"/>
</dbReference>
<dbReference type="PANTHER" id="PTHR43441">
    <property type="entry name" value="RIBOSOMAL-PROTEIN-SERINE ACETYLTRANSFERASE"/>
    <property type="match status" value="1"/>
</dbReference>
<dbReference type="InterPro" id="IPR051908">
    <property type="entry name" value="Ribosomal_N-acetyltransferase"/>
</dbReference>
<evidence type="ECO:0000313" key="2">
    <source>
        <dbReference type="EMBL" id="KYF83005.1"/>
    </source>
</evidence>
<dbReference type="Pfam" id="PF13302">
    <property type="entry name" value="Acetyltransf_3"/>
    <property type="match status" value="1"/>
</dbReference>
<protein>
    <submittedName>
        <fullName evidence="2">Acetyltransferase</fullName>
    </submittedName>
</protein>
<sequence length="211" mass="23485">MCKGRFPFKLGGVTTARLDARDRPPAQLVTARLTLRAWRPEDAPLIREAIDSSLAHLRPWMPWAVHEPSSIEATAALLERFRDDFAAGRDFHYGIFTRDEREVLGGTGLHPRIGPGAIEIGYWLRETATRRGYATEAVARLTRVALEELGLTRVEIRCDPRNTASAAVPRRLGYRHVETLEANTLTPAGEPRDTMVWAQAAGRGGEGRPRP</sequence>
<dbReference type="AlphaFoldDB" id="A0A150RS16"/>
<dbReference type="PANTHER" id="PTHR43441:SF3">
    <property type="entry name" value="ACETYLTRANSFERASE"/>
    <property type="match status" value="1"/>
</dbReference>
<dbReference type="SUPFAM" id="SSF55729">
    <property type="entry name" value="Acyl-CoA N-acyltransferases (Nat)"/>
    <property type="match status" value="1"/>
</dbReference>
<accession>A0A150RS16</accession>